<comment type="caution">
    <text evidence="1">The sequence shown here is derived from an EMBL/GenBank/DDBJ whole genome shotgun (WGS) entry which is preliminary data.</text>
</comment>
<name>A0A136WCA6_9FIRM</name>
<evidence type="ECO:0000313" key="2">
    <source>
        <dbReference type="Proteomes" id="UP000070539"/>
    </source>
</evidence>
<dbReference type="AlphaFoldDB" id="A0A136WCA6"/>
<dbReference type="PATRIC" id="fig|36847.3.peg.2924"/>
<dbReference type="OrthoDB" id="9814320at2"/>
<reference evidence="1 2" key="1">
    <citation type="submission" date="2016-01" db="EMBL/GenBank/DDBJ databases">
        <title>Genome sequence of Clostridium neopropionicum X4, DSM-3847.</title>
        <authorList>
            <person name="Poehlein A."/>
            <person name="Beck M.H."/>
            <person name="Bengelsdorf F.R."/>
            <person name="Daniel R."/>
            <person name="Duerre P."/>
        </authorList>
    </citation>
    <scope>NUCLEOTIDE SEQUENCE [LARGE SCALE GENOMIC DNA]</scope>
    <source>
        <strain evidence="1 2">DSM-3847</strain>
    </source>
</reference>
<keyword evidence="2" id="KW-1185">Reference proteome</keyword>
<organism evidence="1 2">
    <name type="scientific">Anaerotignum neopropionicum</name>
    <dbReference type="NCBI Taxonomy" id="36847"/>
    <lineage>
        <taxon>Bacteria</taxon>
        <taxon>Bacillati</taxon>
        <taxon>Bacillota</taxon>
        <taxon>Clostridia</taxon>
        <taxon>Lachnospirales</taxon>
        <taxon>Anaerotignaceae</taxon>
        <taxon>Anaerotignum</taxon>
    </lineage>
</organism>
<accession>A0A136WCA6</accession>
<sequence length="79" mass="9473">MAEKRKYRIKVQGQLVPVSEEIYYTYISQKQGKFHIHKVETTNNLLFALSEEFEGEMRRLQPDKTELTLLRASYDYEEL</sequence>
<dbReference type="RefSeq" id="WP_066089732.1">
    <property type="nucleotide sequence ID" value="NZ_LRVM01000010.1"/>
</dbReference>
<dbReference type="EMBL" id="LRVM01000010">
    <property type="protein sequence ID" value="KXL52151.1"/>
    <property type="molecule type" value="Genomic_DNA"/>
</dbReference>
<evidence type="ECO:0000313" key="1">
    <source>
        <dbReference type="EMBL" id="KXL52151.1"/>
    </source>
</evidence>
<protein>
    <submittedName>
        <fullName evidence="1">Uncharacterized protein</fullName>
    </submittedName>
</protein>
<proteinExistence type="predicted"/>
<dbReference type="Proteomes" id="UP000070539">
    <property type="component" value="Unassembled WGS sequence"/>
</dbReference>
<dbReference type="STRING" id="36847.CLNEO_25000"/>
<gene>
    <name evidence="1" type="ORF">CLNEO_25000</name>
</gene>